<feature type="compositionally biased region" description="Gly residues" evidence="3">
    <location>
        <begin position="201"/>
        <end position="293"/>
    </location>
</feature>
<feature type="repeat" description="Cell wall-binding" evidence="2">
    <location>
        <begin position="78"/>
        <end position="97"/>
    </location>
</feature>
<feature type="chain" id="PRO_5027030809" evidence="4">
    <location>
        <begin position="30"/>
        <end position="1605"/>
    </location>
</feature>
<feature type="region of interest" description="Disordered" evidence="3">
    <location>
        <begin position="1408"/>
        <end position="1605"/>
    </location>
</feature>
<reference evidence="6" key="1">
    <citation type="submission" date="2019-11" db="EMBL/GenBank/DDBJ databases">
        <authorList>
            <person name="Feng L."/>
        </authorList>
    </citation>
    <scope>NUCLEOTIDE SEQUENCE</scope>
    <source>
        <strain evidence="6">ChathewayiLFYP18</strain>
    </source>
</reference>
<gene>
    <name evidence="6" type="primary">toxA_2</name>
    <name evidence="6" type="ORF">CHLFYP18_01313</name>
</gene>
<feature type="signal peptide" evidence="4">
    <location>
        <begin position="1"/>
        <end position="29"/>
    </location>
</feature>
<dbReference type="Pfam" id="PF07550">
    <property type="entry name" value="Shr-like_HID"/>
    <property type="match status" value="1"/>
</dbReference>
<name>A0A6N3FK12_9FIRM</name>
<accession>A0A6N3FK12</accession>
<protein>
    <submittedName>
        <fullName evidence="6">Toxin A</fullName>
    </submittedName>
</protein>
<evidence type="ECO:0000256" key="4">
    <source>
        <dbReference type="SAM" id="SignalP"/>
    </source>
</evidence>
<feature type="compositionally biased region" description="Acidic residues" evidence="3">
    <location>
        <begin position="1512"/>
        <end position="1531"/>
    </location>
</feature>
<dbReference type="Gene3D" id="2.10.270.10">
    <property type="entry name" value="Cholin Binding"/>
    <property type="match status" value="1"/>
</dbReference>
<feature type="region of interest" description="Disordered" evidence="3">
    <location>
        <begin position="165"/>
        <end position="298"/>
    </location>
</feature>
<dbReference type="PROSITE" id="PS51170">
    <property type="entry name" value="CW"/>
    <property type="match status" value="1"/>
</dbReference>
<evidence type="ECO:0000259" key="5">
    <source>
        <dbReference type="Pfam" id="PF07550"/>
    </source>
</evidence>
<feature type="compositionally biased region" description="Basic and acidic residues" evidence="3">
    <location>
        <begin position="170"/>
        <end position="182"/>
    </location>
</feature>
<dbReference type="Pfam" id="PF01473">
    <property type="entry name" value="Choline_bind_1"/>
    <property type="match status" value="3"/>
</dbReference>
<evidence type="ECO:0000256" key="3">
    <source>
        <dbReference type="SAM" id="MobiDB-lite"/>
    </source>
</evidence>
<dbReference type="InterPro" id="IPR018337">
    <property type="entry name" value="Cell_wall/Cho-bd_repeat"/>
</dbReference>
<feature type="compositionally biased region" description="Basic and acidic residues" evidence="3">
    <location>
        <begin position="1431"/>
        <end position="1445"/>
    </location>
</feature>
<feature type="compositionally biased region" description="Basic and acidic residues" evidence="3">
    <location>
        <begin position="1478"/>
        <end position="1497"/>
    </location>
</feature>
<dbReference type="EMBL" id="CACRUH010000058">
    <property type="protein sequence ID" value="VYU52452.1"/>
    <property type="molecule type" value="Genomic_DNA"/>
</dbReference>
<dbReference type="PANTHER" id="PTHR37612:SF20">
    <property type="entry name" value="PER-HEXAMER REPEAT PROTEIN 5-RELATED"/>
    <property type="match status" value="1"/>
</dbReference>
<evidence type="ECO:0000313" key="6">
    <source>
        <dbReference type="EMBL" id="VYU52452.1"/>
    </source>
</evidence>
<organism evidence="6">
    <name type="scientific">Hungatella hathewayi</name>
    <dbReference type="NCBI Taxonomy" id="154046"/>
    <lineage>
        <taxon>Bacteria</taxon>
        <taxon>Bacillati</taxon>
        <taxon>Bacillota</taxon>
        <taxon>Clostridia</taxon>
        <taxon>Lachnospirales</taxon>
        <taxon>Lachnospiraceae</taxon>
        <taxon>Hungatella</taxon>
    </lineage>
</organism>
<evidence type="ECO:0000256" key="2">
    <source>
        <dbReference type="PROSITE-ProRule" id="PRU00591"/>
    </source>
</evidence>
<keyword evidence="1" id="KW-0677">Repeat</keyword>
<feature type="domain" description="Heme-binding protein Shr-like Hb-interacting" evidence="5">
    <location>
        <begin position="831"/>
        <end position="918"/>
    </location>
</feature>
<dbReference type="InterPro" id="IPR011432">
    <property type="entry name" value="Shr-like_HID"/>
</dbReference>
<proteinExistence type="predicted"/>
<dbReference type="SUPFAM" id="SSF69360">
    <property type="entry name" value="Cell wall binding repeat"/>
    <property type="match status" value="1"/>
</dbReference>
<sequence>MLKKKLVRKTAISVLAAVCMISQTGAAWAAGPGEIKKGTWQYESGGWKYYESSGNAVSGWIETESGWYYINPSDGKMSTGWQQIDGKNYYFNQDKDGTAGQMRTGWFQDENRNWFFMNTVHDGSFGSAVTGWQWIDGHCYYFEEADGGSAGRMYAGEATPDGFLTNADGRWTEKDGTVHYEPGRGIPSTEQKTADARTARGSGGSSGGSGSESSGGSGSGSGNSGGSDSGNSGGSGSGNSGGSDSGNSGGSDSGNSGGSDSGNSGGSDSGNSGGSDSGNIGGSDSGSGSGSGDEGQTTPEAALVNSQKTKLLDLGWIQYVVVTFENGTLDDYTVSVDGTDITASLTRVDDDGTVVKWESTVVNPEMVTVARKSDHKEQQVRIGNKAATAAPEAGGADSAPAAILANGPVSGFDYYLDVYDANGNVRTEPKRTTFDLTGKRDEKPAEIPAEYYVPDTLIDNKSGDGEITVKLSLKTEAQAAWFNGLGTVRALDTENSVLNDNLSYIKQTESGTYGKTGIIRIQLPQSNLFSRGRVQIHLSSNYSSSAMTVPAHLVDNRLFTMQLNTLNTSPKPGECFAFVIKGPEGETFGTEILSPIYRVELTTPSGEVKTLKEISEWYEIGDMLHICGTNTEDEKVTKESGIYKVKVYANGYQTMTKSVEIRDGESRSGFNTLASVRSYGIDAISSASLGGGSGSSGDSGSSGSININAFLIFDQDLLANAMILNEIGIDNQASETVLSRWADMTPVSVMDGEAEELYDFISYLNAVKDAKLEDGKSLSFSEYAEMGAGLTKNRPYQVKRVLEDGLLGSTFRFNDVVGKKAPQLEGLEGALGNDIVIRCSVDPAYLSAVTALYLDDNAVQLRNDDYISQYSYDEAEGTLTIYATTKGTAGGTLQLTKGTHTLRLTAEGYQTANVVLKVDGSLEIFELSLVNPNPAAGEESEEASVYYTGQDVPVIAACGESDEEQKEIRGDFMKHLTGITLKRPDGSSSMVTSETEGTIGGDDNYIRSDYGFILQKGLFEEAGKYTVTARAEGYTPKVLEFTIEKKADQGGQEEEIKKVPGVEAQEYVEAGFLSGSYYRVTFDATDETLLKAFLNSEDLKVTVNGTPYAKVLSGLYDDQTKSYKLSKDSSAVEKYLDLSTDGFTEKENCVVMEVKGFEKLEFVINAKDSAEGRKETPKIETFELVKDIFVSSGYYRVSFLAEDEDSLKEYLESRDLKVTVNGKTYQRTSMSFSDSDKQLFKVSGENGVMKYLDLTSDCFTEAENKVTVENEGYETLEFTIDSDKNTAEKQTPQMKSYKYVEKSFLYADYYRVVFDTTDEKAAKEYLENEALTVSVNGVPYTRISMGIYDDSETSFKATRENGVVKYLDLSADGFSEGDNTVTLEADGYEVQEFTITAKEKSAAVDSADLAVTVPKDNPAEEENTGAQLPENGKDNGEGEGEKVETPEAGDGEGEKVETPEAGDGEGEKVETPEAGDGEGEKVEIPDTEDGKGEKVETPEAGDEAGEKVEMPEAGDEEGEKVETPEAGDGEEGEKVETPEAGDEEGEKAETPDVEKGKGEKAETPDVEKGKGEKAETPDVEKGKSEKAETPDVGKGEGEKAEAPKA</sequence>
<dbReference type="PANTHER" id="PTHR37612">
    <property type="entry name" value="FIBROIN HEAVY CHAIN FIB-H LIKE PROTEIN"/>
    <property type="match status" value="1"/>
</dbReference>
<keyword evidence="4" id="KW-0732">Signal</keyword>
<feature type="compositionally biased region" description="Basic and acidic residues" evidence="3">
    <location>
        <begin position="1547"/>
        <end position="1605"/>
    </location>
</feature>
<dbReference type="InterPro" id="IPR052258">
    <property type="entry name" value="Diverse_Func_Domain-Protein"/>
</dbReference>
<evidence type="ECO:0000256" key="1">
    <source>
        <dbReference type="ARBA" id="ARBA00022737"/>
    </source>
</evidence>